<evidence type="ECO:0000259" key="6">
    <source>
        <dbReference type="PROSITE" id="PS50026"/>
    </source>
</evidence>
<name>A0AA47M894_MERPO</name>
<dbReference type="Proteomes" id="UP001174136">
    <property type="component" value="Unassembled WGS sequence"/>
</dbReference>
<evidence type="ECO:0000256" key="1">
    <source>
        <dbReference type="ARBA" id="ARBA00022536"/>
    </source>
</evidence>
<dbReference type="PROSITE" id="PS01186">
    <property type="entry name" value="EGF_2"/>
    <property type="match status" value="1"/>
</dbReference>
<dbReference type="PROSITE" id="PS00022">
    <property type="entry name" value="EGF_1"/>
    <property type="match status" value="1"/>
</dbReference>
<keyword evidence="5" id="KW-1133">Transmembrane helix</keyword>
<evidence type="ECO:0000256" key="4">
    <source>
        <dbReference type="SAM" id="MobiDB-lite"/>
    </source>
</evidence>
<evidence type="ECO:0000256" key="5">
    <source>
        <dbReference type="SAM" id="Phobius"/>
    </source>
</evidence>
<dbReference type="GO" id="GO:0008284">
    <property type="term" value="P:positive regulation of cell population proliferation"/>
    <property type="evidence" value="ECO:0007669"/>
    <property type="project" value="TreeGrafter"/>
</dbReference>
<keyword evidence="8" id="KW-1185">Reference proteome</keyword>
<dbReference type="GO" id="GO:0005615">
    <property type="term" value="C:extracellular space"/>
    <property type="evidence" value="ECO:0007669"/>
    <property type="project" value="TreeGrafter"/>
</dbReference>
<organism evidence="7 8">
    <name type="scientific">Merluccius polli</name>
    <name type="common">Benguela hake</name>
    <name type="synonym">Merluccius cadenati</name>
    <dbReference type="NCBI Taxonomy" id="89951"/>
    <lineage>
        <taxon>Eukaryota</taxon>
        <taxon>Metazoa</taxon>
        <taxon>Chordata</taxon>
        <taxon>Craniata</taxon>
        <taxon>Vertebrata</taxon>
        <taxon>Euteleostomi</taxon>
        <taxon>Actinopterygii</taxon>
        <taxon>Neopterygii</taxon>
        <taxon>Teleostei</taxon>
        <taxon>Neoteleostei</taxon>
        <taxon>Acanthomorphata</taxon>
        <taxon>Zeiogadaria</taxon>
        <taxon>Gadariae</taxon>
        <taxon>Gadiformes</taxon>
        <taxon>Gadoidei</taxon>
        <taxon>Merlucciidae</taxon>
        <taxon>Merluccius</taxon>
    </lineage>
</organism>
<dbReference type="GO" id="GO:0008083">
    <property type="term" value="F:growth factor activity"/>
    <property type="evidence" value="ECO:0007669"/>
    <property type="project" value="TreeGrafter"/>
</dbReference>
<keyword evidence="5" id="KW-0812">Transmembrane</keyword>
<dbReference type="SUPFAM" id="SSF57196">
    <property type="entry name" value="EGF/Laminin"/>
    <property type="match status" value="1"/>
</dbReference>
<evidence type="ECO:0000256" key="3">
    <source>
        <dbReference type="PROSITE-ProRule" id="PRU00076"/>
    </source>
</evidence>
<protein>
    <submittedName>
        <fullName evidence="7">Amphiregulin</fullName>
    </submittedName>
</protein>
<sequence length="230" mass="25003">MCVCIVCSVVGALGFEVTFSPGLVQETGSVSSGEGLLGAAVDHDDNEEEHSEEVYPVDLLQPASAERPASGKKGRKLRSKERRNRHRNKRTTTTTTTFDPEHSSYASGFPQSASIMVDPCTSTHLGFCIHGFCKFMEDLQEPVCMCMKGFDGLRCGIQTLEIVSGEDKSEAELVQTVLIIIAVVLSVISCTAILLMTCAHYRTHKNFMAAYLGTGAEVEKLQKPIAHVMV</sequence>
<dbReference type="InterPro" id="IPR000742">
    <property type="entry name" value="EGF"/>
</dbReference>
<feature type="domain" description="EGF-like" evidence="6">
    <location>
        <begin position="116"/>
        <end position="156"/>
    </location>
</feature>
<feature type="disulfide bond" evidence="3">
    <location>
        <begin position="146"/>
        <end position="155"/>
    </location>
</feature>
<comment type="caution">
    <text evidence="7">The sequence shown here is derived from an EMBL/GenBank/DDBJ whole genome shotgun (WGS) entry which is preliminary data.</text>
</comment>
<accession>A0AA47M894</accession>
<dbReference type="PANTHER" id="PTHR10740">
    <property type="entry name" value="TRANSFORMING GROWTH FACTOR ALPHA"/>
    <property type="match status" value="1"/>
</dbReference>
<dbReference type="EMBL" id="JAOPHQ010005428">
    <property type="protein sequence ID" value="KAK0135414.1"/>
    <property type="molecule type" value="Genomic_DNA"/>
</dbReference>
<dbReference type="GO" id="GO:0005154">
    <property type="term" value="F:epidermal growth factor receptor binding"/>
    <property type="evidence" value="ECO:0007669"/>
    <property type="project" value="TreeGrafter"/>
</dbReference>
<proteinExistence type="predicted"/>
<feature type="transmembrane region" description="Helical" evidence="5">
    <location>
        <begin position="177"/>
        <end position="198"/>
    </location>
</feature>
<keyword evidence="2 3" id="KW-1015">Disulfide bond</keyword>
<dbReference type="PROSITE" id="PS50026">
    <property type="entry name" value="EGF_3"/>
    <property type="match status" value="1"/>
</dbReference>
<evidence type="ECO:0000313" key="8">
    <source>
        <dbReference type="Proteomes" id="UP001174136"/>
    </source>
</evidence>
<dbReference type="Gene3D" id="2.10.25.10">
    <property type="entry name" value="Laminin"/>
    <property type="match status" value="1"/>
</dbReference>
<reference evidence="7" key="1">
    <citation type="journal article" date="2023" name="Front. Mar. Sci.">
        <title>A new Merluccius polli reference genome to investigate the effects of global change in West African waters.</title>
        <authorList>
            <person name="Mateo J.L."/>
            <person name="Blanco-Fernandez C."/>
            <person name="Garcia-Vazquez E."/>
            <person name="Machado-Schiaffino G."/>
        </authorList>
    </citation>
    <scope>NUCLEOTIDE SEQUENCE</scope>
    <source>
        <strain evidence="7">C29</strain>
        <tissue evidence="7">Fin</tissue>
    </source>
</reference>
<evidence type="ECO:0000313" key="7">
    <source>
        <dbReference type="EMBL" id="KAK0135414.1"/>
    </source>
</evidence>
<feature type="compositionally biased region" description="Basic residues" evidence="4">
    <location>
        <begin position="70"/>
        <end position="90"/>
    </location>
</feature>
<gene>
    <name evidence="7" type="primary">AREG</name>
    <name evidence="7" type="ORF">N1851_028730</name>
</gene>
<keyword evidence="1 3" id="KW-0245">EGF-like domain</keyword>
<dbReference type="GO" id="GO:0045840">
    <property type="term" value="P:positive regulation of mitotic nuclear division"/>
    <property type="evidence" value="ECO:0007669"/>
    <property type="project" value="TreeGrafter"/>
</dbReference>
<evidence type="ECO:0000256" key="2">
    <source>
        <dbReference type="ARBA" id="ARBA00023157"/>
    </source>
</evidence>
<keyword evidence="5" id="KW-0472">Membrane</keyword>
<feature type="region of interest" description="Disordered" evidence="4">
    <location>
        <begin position="43"/>
        <end position="104"/>
    </location>
</feature>
<dbReference type="PANTHER" id="PTHR10740:SF16">
    <property type="entry name" value="AMPHIREGULIN"/>
    <property type="match status" value="1"/>
</dbReference>
<comment type="caution">
    <text evidence="3">Lacks conserved residue(s) required for the propagation of feature annotation.</text>
</comment>
<dbReference type="AlphaFoldDB" id="A0AA47M894"/>
<dbReference type="GO" id="GO:0007173">
    <property type="term" value="P:epidermal growth factor receptor signaling pathway"/>
    <property type="evidence" value="ECO:0007669"/>
    <property type="project" value="TreeGrafter"/>
</dbReference>